<dbReference type="Proteomes" id="UP000326837">
    <property type="component" value="Chromosome"/>
</dbReference>
<feature type="signal peptide" evidence="2">
    <location>
        <begin position="1"/>
        <end position="35"/>
    </location>
</feature>
<dbReference type="InterPro" id="IPR002105">
    <property type="entry name" value="Dockerin_1_rpt"/>
</dbReference>
<feature type="chain" id="PRO_5024953671" evidence="2">
    <location>
        <begin position="36"/>
        <end position="981"/>
    </location>
</feature>
<dbReference type="KEGG" id="lpav:PLANPX_4225"/>
<dbReference type="Gene3D" id="1.10.1330.10">
    <property type="entry name" value="Dockerin domain"/>
    <property type="match status" value="1"/>
</dbReference>
<sequence>MIHSQRQMLLVRATRSLSLTCFVAATAVVVSSANAATYTWTGAAGDGLWSGLNGLITNWSPNALPSASQSIAFTTNTPTPTVNLQTDRTINDVTFGGTQPYVLTGGTLTVASGAINVNGGATAVTHDIRSPLTLGAAGVFNVAGPATLSIERGVTDGVNSYGLIKTGAGTLTLSSQTSNLHSLAATEGVLNIDATNVSTRLVNDFAFNFQTTVNVTHGATLANAPASFLRIGGVGRPVLTLDGEGTTATGSVYFLAGHGGGAGVVDIRNRAAVSTGIFIVGIDDEGPLGSAATIRERATLTADAFSIGGSAGSIGTVTVSDANTLVQAGSILIGGYHAAAYGGVATMTVNKNAQAIANTETRFFTTTSTLIVDRATFTTPRLGTYVGAIPLIQLANAGSTAALQITNDDVATTTTYAGAIADVPGGSGGIRKTGAGNQILAGTSTYTGGTRIEAGTLTLGVSNALPTTGAVTIAGGALELAGNMQKTGAVTLAGGAINTSSPAFLLPASMTLQSGTLAAPTISSGAVSKTTASMVTVNAPLTASLVTVSAGTLILNQGVTTAAVQVNGGTLQAAGMIVGDLASAPGSSVVLTGATTFKGNTTLSGALTVGYHSLVSDSQALTVGALTILGGNVLANAGVNVNGAASGFGTVIGTVSGPVGASWTASGGTLTLGDARYINGFSGFNGTLAAGAHQLNLLSGGFANLGSLNTLAGGTLASLNGLNLLSGRRLTGFGSVQGAFLHQGAVTGGSGEDVLLFTGAVSGPGSFAGNVRFDGSYSPGFGITAVNFENLALTANSRLDIEIGGMEAGSQFDQLNAAGALSLDGVLRVSLLGDFAPTAGQSFDLLNWATLSGQFASLQLPQLSGLFWDRSQLYTTGVLLVVAQLEADFNSDGAVDGADLAAWKAGFGANSPSRAQGDANADGRVDGADFMLWQRQAGMRLSATAAASIPEPSTLTLIAMLFAIRALNRRNSPFVAYEAPN</sequence>
<evidence type="ECO:0000313" key="3">
    <source>
        <dbReference type="EMBL" id="BBO34613.1"/>
    </source>
</evidence>
<evidence type="ECO:0000256" key="1">
    <source>
        <dbReference type="ARBA" id="ARBA00022729"/>
    </source>
</evidence>
<evidence type="ECO:0000256" key="2">
    <source>
        <dbReference type="SAM" id="SignalP"/>
    </source>
</evidence>
<keyword evidence="1 2" id="KW-0732">Signal</keyword>
<dbReference type="InterPro" id="IPR018247">
    <property type="entry name" value="EF_Hand_1_Ca_BS"/>
</dbReference>
<keyword evidence="4" id="KW-1185">Reference proteome</keyword>
<gene>
    <name evidence="3" type="ORF">PLANPX_4225</name>
</gene>
<proteinExistence type="predicted"/>
<dbReference type="EMBL" id="AP021861">
    <property type="protein sequence ID" value="BBO34613.1"/>
    <property type="molecule type" value="Genomic_DNA"/>
</dbReference>
<dbReference type="InterPro" id="IPR036439">
    <property type="entry name" value="Dockerin_dom_sf"/>
</dbReference>
<dbReference type="Pfam" id="PF12951">
    <property type="entry name" value="PATR"/>
    <property type="match status" value="2"/>
</dbReference>
<protein>
    <submittedName>
        <fullName evidence="3">Uncharacterized protein</fullName>
    </submittedName>
</protein>
<reference evidence="4" key="1">
    <citation type="submission" date="2019-10" db="EMBL/GenBank/DDBJ databases">
        <title>Lacipirellula parvula gen. nov., sp. nov., representing a lineage of planctomycetes widespread in freshwater anoxic habitats, and description of the family Lacipirellulaceae.</title>
        <authorList>
            <person name="Dedysh S.N."/>
            <person name="Kulichevskaya I.S."/>
            <person name="Beletsky A.V."/>
            <person name="Rakitin A.L."/>
            <person name="Mardanov A.V."/>
            <person name="Ivanova A.A."/>
            <person name="Saltykova V.X."/>
            <person name="Rijpstra W.I.C."/>
            <person name="Sinninghe Damste J.S."/>
            <person name="Ravin N.V."/>
        </authorList>
    </citation>
    <scope>NUCLEOTIDE SEQUENCE [LARGE SCALE GENOMIC DNA]</scope>
    <source>
        <strain evidence="4">PX69</strain>
    </source>
</reference>
<dbReference type="SUPFAM" id="SSF51126">
    <property type="entry name" value="Pectin lyase-like"/>
    <property type="match status" value="1"/>
</dbReference>
<evidence type="ECO:0000313" key="4">
    <source>
        <dbReference type="Proteomes" id="UP000326837"/>
    </source>
</evidence>
<dbReference type="InterPro" id="IPR011050">
    <property type="entry name" value="Pectin_lyase_fold/virulence"/>
</dbReference>
<dbReference type="PROSITE" id="PS00018">
    <property type="entry name" value="EF_HAND_1"/>
    <property type="match status" value="2"/>
</dbReference>
<name>A0A5K7XK27_9BACT</name>
<dbReference type="GO" id="GO:0004553">
    <property type="term" value="F:hydrolase activity, hydrolyzing O-glycosyl compounds"/>
    <property type="evidence" value="ECO:0007669"/>
    <property type="project" value="InterPro"/>
</dbReference>
<accession>A0A5K7XK27</accession>
<dbReference type="InterPro" id="IPR013425">
    <property type="entry name" value="Autotrns_rpt"/>
</dbReference>
<organism evidence="3 4">
    <name type="scientific">Lacipirellula parvula</name>
    <dbReference type="NCBI Taxonomy" id="2650471"/>
    <lineage>
        <taxon>Bacteria</taxon>
        <taxon>Pseudomonadati</taxon>
        <taxon>Planctomycetota</taxon>
        <taxon>Planctomycetia</taxon>
        <taxon>Pirellulales</taxon>
        <taxon>Lacipirellulaceae</taxon>
        <taxon>Lacipirellula</taxon>
    </lineage>
</organism>
<dbReference type="NCBIfam" id="TIGR02601">
    <property type="entry name" value="autotrns_rpt"/>
    <property type="match status" value="1"/>
</dbReference>
<dbReference type="AlphaFoldDB" id="A0A5K7XK27"/>
<dbReference type="Pfam" id="PF00404">
    <property type="entry name" value="Dockerin_1"/>
    <property type="match status" value="1"/>
</dbReference>
<dbReference type="GO" id="GO:0000272">
    <property type="term" value="P:polysaccharide catabolic process"/>
    <property type="evidence" value="ECO:0007669"/>
    <property type="project" value="InterPro"/>
</dbReference>